<feature type="compositionally biased region" description="Polar residues" evidence="6">
    <location>
        <begin position="225"/>
        <end position="236"/>
    </location>
</feature>
<dbReference type="GO" id="GO:0003677">
    <property type="term" value="F:DNA binding"/>
    <property type="evidence" value="ECO:0007669"/>
    <property type="project" value="UniProtKB-KW"/>
</dbReference>
<dbReference type="InterPro" id="IPR001965">
    <property type="entry name" value="Znf_PHD"/>
</dbReference>
<dbReference type="InterPro" id="IPR043563">
    <property type="entry name" value="Sp110/Sp140/Sp140L-like"/>
</dbReference>
<dbReference type="GO" id="GO:0005737">
    <property type="term" value="C:cytoplasm"/>
    <property type="evidence" value="ECO:0007669"/>
    <property type="project" value="InterPro"/>
</dbReference>
<evidence type="ECO:0000259" key="8">
    <source>
        <dbReference type="PROSITE" id="PS51414"/>
    </source>
</evidence>
<dbReference type="InterPro" id="IPR019786">
    <property type="entry name" value="Zinc_finger_PHD-type_CS"/>
</dbReference>
<dbReference type="FunFam" id="3.30.40.10:FF:000374">
    <property type="entry name" value="Autoimmune regulator"/>
    <property type="match status" value="1"/>
</dbReference>
<dbReference type="PROSITE" id="PS01359">
    <property type="entry name" value="ZF_PHD_1"/>
    <property type="match status" value="2"/>
</dbReference>
<dbReference type="InterPro" id="IPR013083">
    <property type="entry name" value="Znf_RING/FYVE/PHD"/>
</dbReference>
<feature type="region of interest" description="Disordered" evidence="6">
    <location>
        <begin position="124"/>
        <end position="189"/>
    </location>
</feature>
<dbReference type="GO" id="GO:0000981">
    <property type="term" value="F:DNA-binding transcription factor activity, RNA polymerase II-specific"/>
    <property type="evidence" value="ECO:0007669"/>
    <property type="project" value="TreeGrafter"/>
</dbReference>
<feature type="domain" description="PHD-type" evidence="7">
    <location>
        <begin position="253"/>
        <end position="300"/>
    </location>
</feature>
<dbReference type="PRINTS" id="PR01711">
    <property type="entry name" value="AIREGULATOR"/>
</dbReference>
<reference evidence="9" key="1">
    <citation type="submission" date="2022-12" db="EMBL/GenBank/DDBJ databases">
        <authorList>
            <person name="Alioto T."/>
            <person name="Alioto T."/>
            <person name="Gomez Garrido J."/>
        </authorList>
    </citation>
    <scope>NUCLEOTIDE SEQUENCE</scope>
</reference>
<sequence>MFGSDNKPLGEGDLRKLLKLYRTEISMAVDDVFPLLHGLADHDIVTEKMFKDTLHLKEKDGCHKAFHAMLTWLLSQDSSSIRDFWRVLFKDYNLERYSKLQSIRSSFPKDLDLSRYCSRARKLASSPKVLTQHKSQGKRKATDEKDALHPPQLSAKGDPHLGSLPKAKSVKKSENVETQHHPLSHGGDTKKCIKIGGEFYAADKLEERNKAQELKPSGKAKESQNGDQKANLQNRCPATPFHTVDPAPQQKNDDECAVCRDGGELICCDGCPKAFHLTCLVPPLTEIPSGTWRCDACSSGQSKQYRGNGEENSRNALPQTQGAVYVQRTTEDGRRVLIKEPVCASLRQPLPSVTPVSGVAPPTVQNVGTEKQLKLTIGEKCGVCRKEGDLIYCNKCFRAFHWPCHFPAHADQISGILMCKSCTSNHPMTISLDGTTNSNTPTLRAVKVVEESAGTEPLLNKDDLDSLLGENTFDGILHWAFHSVPRPLSDTQGFFS</sequence>
<dbReference type="SUPFAM" id="SSF57903">
    <property type="entry name" value="FYVE/PHD zinc finger"/>
    <property type="match status" value="2"/>
</dbReference>
<keyword evidence="2 5" id="KW-0863">Zinc-finger</keyword>
<evidence type="ECO:0000256" key="1">
    <source>
        <dbReference type="ARBA" id="ARBA00022723"/>
    </source>
</evidence>
<dbReference type="InterPro" id="IPR042580">
    <property type="entry name" value="AIRE_PHD2"/>
</dbReference>
<dbReference type="AlphaFoldDB" id="A0AA35KBL7"/>
<dbReference type="SMART" id="SM00249">
    <property type="entry name" value="PHD"/>
    <property type="match status" value="2"/>
</dbReference>
<keyword evidence="4" id="KW-0238">DNA-binding</keyword>
<feature type="region of interest" description="Disordered" evidence="6">
    <location>
        <begin position="208"/>
        <end position="250"/>
    </location>
</feature>
<keyword evidence="10" id="KW-1185">Reference proteome</keyword>
<keyword evidence="3" id="KW-0862">Zinc</keyword>
<proteinExistence type="predicted"/>
<keyword evidence="1" id="KW-0479">Metal-binding</keyword>
<evidence type="ECO:0000259" key="7">
    <source>
        <dbReference type="PROSITE" id="PS50016"/>
    </source>
</evidence>
<dbReference type="GO" id="GO:0006959">
    <property type="term" value="P:humoral immune response"/>
    <property type="evidence" value="ECO:0007669"/>
    <property type="project" value="InterPro"/>
</dbReference>
<dbReference type="InterPro" id="IPR004865">
    <property type="entry name" value="HSR_dom"/>
</dbReference>
<dbReference type="EMBL" id="OX395130">
    <property type="protein sequence ID" value="CAI5775326.1"/>
    <property type="molecule type" value="Genomic_DNA"/>
</dbReference>
<dbReference type="PANTHER" id="PTHR46386">
    <property type="entry name" value="NUCLEAR BODY PROTEIN SP140"/>
    <property type="match status" value="1"/>
</dbReference>
<accession>A0AA35KBL7</accession>
<dbReference type="InterPro" id="IPR011011">
    <property type="entry name" value="Znf_FYVE_PHD"/>
</dbReference>
<dbReference type="PROSITE" id="PS51414">
    <property type="entry name" value="HSR"/>
    <property type="match status" value="1"/>
</dbReference>
<dbReference type="Proteomes" id="UP001178461">
    <property type="component" value="Chromosome 5"/>
</dbReference>
<evidence type="ECO:0000256" key="2">
    <source>
        <dbReference type="ARBA" id="ARBA00022771"/>
    </source>
</evidence>
<feature type="domain" description="HSR" evidence="8">
    <location>
        <begin position="1"/>
        <end position="112"/>
    </location>
</feature>
<name>A0AA35KBL7_9SAUR</name>
<dbReference type="CDD" id="cd15540">
    <property type="entry name" value="PHD2_AIRE"/>
    <property type="match status" value="1"/>
</dbReference>
<dbReference type="CDD" id="cd15539">
    <property type="entry name" value="PHD1_AIRE"/>
    <property type="match status" value="1"/>
</dbReference>
<dbReference type="GO" id="GO:0008270">
    <property type="term" value="F:zinc ion binding"/>
    <property type="evidence" value="ECO:0007669"/>
    <property type="project" value="UniProtKB-KW"/>
</dbReference>
<evidence type="ECO:0000256" key="6">
    <source>
        <dbReference type="SAM" id="MobiDB-lite"/>
    </source>
</evidence>
<evidence type="ECO:0000256" key="4">
    <source>
        <dbReference type="ARBA" id="ARBA00023125"/>
    </source>
</evidence>
<dbReference type="InterPro" id="IPR008087">
    <property type="entry name" value="AIRE"/>
</dbReference>
<evidence type="ECO:0000256" key="3">
    <source>
        <dbReference type="ARBA" id="ARBA00022833"/>
    </source>
</evidence>
<evidence type="ECO:0000256" key="5">
    <source>
        <dbReference type="PROSITE-ProRule" id="PRU00146"/>
    </source>
</evidence>
<evidence type="ECO:0000313" key="10">
    <source>
        <dbReference type="Proteomes" id="UP001178461"/>
    </source>
</evidence>
<gene>
    <name evidence="9" type="ORF">PODLI_1B024320</name>
</gene>
<dbReference type="Pfam" id="PF03172">
    <property type="entry name" value="HSR"/>
    <property type="match status" value="1"/>
</dbReference>
<protein>
    <submittedName>
        <fullName evidence="9">Autoimmune regulator isoform X1</fullName>
    </submittedName>
</protein>
<dbReference type="GO" id="GO:0005634">
    <property type="term" value="C:nucleus"/>
    <property type="evidence" value="ECO:0007669"/>
    <property type="project" value="InterPro"/>
</dbReference>
<dbReference type="InterPro" id="IPR019787">
    <property type="entry name" value="Znf_PHD-finger"/>
</dbReference>
<feature type="compositionally biased region" description="Basic and acidic residues" evidence="6">
    <location>
        <begin position="171"/>
        <end position="180"/>
    </location>
</feature>
<dbReference type="Gene3D" id="3.30.40.10">
    <property type="entry name" value="Zinc/RING finger domain, C3HC4 (zinc finger)"/>
    <property type="match status" value="2"/>
</dbReference>
<organism evidence="9 10">
    <name type="scientific">Podarcis lilfordi</name>
    <name type="common">Lilford's wall lizard</name>
    <dbReference type="NCBI Taxonomy" id="74358"/>
    <lineage>
        <taxon>Eukaryota</taxon>
        <taxon>Metazoa</taxon>
        <taxon>Chordata</taxon>
        <taxon>Craniata</taxon>
        <taxon>Vertebrata</taxon>
        <taxon>Euteleostomi</taxon>
        <taxon>Lepidosauria</taxon>
        <taxon>Squamata</taxon>
        <taxon>Bifurcata</taxon>
        <taxon>Unidentata</taxon>
        <taxon>Episquamata</taxon>
        <taxon>Laterata</taxon>
        <taxon>Lacertibaenia</taxon>
        <taxon>Lacertidae</taxon>
        <taxon>Podarcis</taxon>
    </lineage>
</organism>
<dbReference type="GO" id="GO:0045182">
    <property type="term" value="F:translation regulator activity"/>
    <property type="evidence" value="ECO:0007669"/>
    <property type="project" value="InterPro"/>
</dbReference>
<dbReference type="Pfam" id="PF00628">
    <property type="entry name" value="PHD"/>
    <property type="match status" value="1"/>
</dbReference>
<dbReference type="PROSITE" id="PS50016">
    <property type="entry name" value="ZF_PHD_2"/>
    <property type="match status" value="1"/>
</dbReference>
<dbReference type="PANTHER" id="PTHR46386:SF11">
    <property type="entry name" value="AUTOIMMUNE REGULATOR"/>
    <property type="match status" value="1"/>
</dbReference>
<evidence type="ECO:0000313" key="9">
    <source>
        <dbReference type="EMBL" id="CAI5775326.1"/>
    </source>
</evidence>